<dbReference type="SUPFAM" id="SSF48452">
    <property type="entry name" value="TPR-like"/>
    <property type="match status" value="1"/>
</dbReference>
<keyword evidence="2" id="KW-1185">Reference proteome</keyword>
<dbReference type="AlphaFoldDB" id="A0A5N5W145"/>
<dbReference type="EMBL" id="VOKX01000107">
    <property type="protein sequence ID" value="KAB7835520.1"/>
    <property type="molecule type" value="Genomic_DNA"/>
</dbReference>
<dbReference type="OrthoDB" id="3213425at2"/>
<evidence type="ECO:0000313" key="2">
    <source>
        <dbReference type="Proteomes" id="UP000327000"/>
    </source>
</evidence>
<proteinExistence type="predicted"/>
<dbReference type="InterPro" id="IPR011990">
    <property type="entry name" value="TPR-like_helical_dom_sf"/>
</dbReference>
<accession>A0A5N5W145</accession>
<sequence length="462" mass="49874">MAHTRNTRLAAALREVGWSQEQTAQHFARAAREAGAVELTGATRSHIAQWVRGVQPSGQAPRILCETLSRGLGRVVTPAELGLTTGESTGQQGPWSTDPLRALVDIGGKDLDMERRRILAGTAYSVAALTLPDAAWWEQAPQQARERRPLTPRTADAADVDSVREMAAFFSRRDQRRGGADGRAALVAYLRTDIATYLSGRFTTEQVRREMFTAGGEMAYLAGWTAFDASEHGLAQQYFALALRLAAEADDAPLAGHILRAMAHQAVDLHHTNAAVDLADASLQQGRYAQAGPREKALLGVVHARALAVAGRKDDALAACLRAEDDLSNARAGDDEPGRVWFFAEASLAHETACTLRDLGDLAAAEREFRRSVRTRRRQTFARTHSVTLGYLGAVQASQGSLEAACATWHQALDAMGGIHSGRARETVVQMRRSLSPFRRRGGDSAATALDARARAALSRVG</sequence>
<gene>
    <name evidence="1" type="ORF">FRZ00_26895</name>
</gene>
<dbReference type="RefSeq" id="WP_152265297.1">
    <property type="nucleotide sequence ID" value="NZ_VOKX01000107.1"/>
</dbReference>
<organism evidence="1 2">
    <name type="scientific">Streptomyces mobaraensis</name>
    <name type="common">Streptoverticillium mobaraense</name>
    <dbReference type="NCBI Taxonomy" id="35621"/>
    <lineage>
        <taxon>Bacteria</taxon>
        <taxon>Bacillati</taxon>
        <taxon>Actinomycetota</taxon>
        <taxon>Actinomycetes</taxon>
        <taxon>Kitasatosporales</taxon>
        <taxon>Streptomycetaceae</taxon>
        <taxon>Streptomyces</taxon>
    </lineage>
</organism>
<dbReference type="Proteomes" id="UP000327000">
    <property type="component" value="Unassembled WGS sequence"/>
</dbReference>
<dbReference type="Gene3D" id="1.25.40.10">
    <property type="entry name" value="Tetratricopeptide repeat domain"/>
    <property type="match status" value="1"/>
</dbReference>
<reference evidence="1 2" key="1">
    <citation type="journal article" date="2019" name="Microb. Cell Fact.">
        <title>Exploring novel herbicidin analogues by transcriptional regulator overexpression and MS/MS molecular networking.</title>
        <authorList>
            <person name="Shi Y."/>
            <person name="Gu R."/>
            <person name="Li Y."/>
            <person name="Wang X."/>
            <person name="Ren W."/>
            <person name="Li X."/>
            <person name="Wang L."/>
            <person name="Xie Y."/>
            <person name="Hong B."/>
        </authorList>
    </citation>
    <scope>NUCLEOTIDE SEQUENCE [LARGE SCALE GENOMIC DNA]</scope>
    <source>
        <strain evidence="1 2">US-43</strain>
    </source>
</reference>
<comment type="caution">
    <text evidence="1">The sequence shown here is derived from an EMBL/GenBank/DDBJ whole genome shotgun (WGS) entry which is preliminary data.</text>
</comment>
<protein>
    <submittedName>
        <fullName evidence="1">Tat pathway signal protein</fullName>
    </submittedName>
</protein>
<name>A0A5N5W145_STRMB</name>
<evidence type="ECO:0000313" key="1">
    <source>
        <dbReference type="EMBL" id="KAB7835520.1"/>
    </source>
</evidence>